<evidence type="ECO:0000313" key="2">
    <source>
        <dbReference type="EMBL" id="GJS93635.1"/>
    </source>
</evidence>
<comment type="caution">
    <text evidence="2">The sequence shown here is derived from an EMBL/GenBank/DDBJ whole genome shotgun (WGS) entry which is preliminary data.</text>
</comment>
<reference evidence="2" key="2">
    <citation type="submission" date="2022-01" db="EMBL/GenBank/DDBJ databases">
        <authorList>
            <person name="Yamashiro T."/>
            <person name="Shiraishi A."/>
            <person name="Satake H."/>
            <person name="Nakayama K."/>
        </authorList>
    </citation>
    <scope>NUCLEOTIDE SEQUENCE</scope>
</reference>
<evidence type="ECO:0000256" key="1">
    <source>
        <dbReference type="SAM" id="MobiDB-lite"/>
    </source>
</evidence>
<name>A0ABQ4ZUK1_9ASTR</name>
<reference evidence="2" key="1">
    <citation type="journal article" date="2022" name="Int. J. Mol. Sci.">
        <title>Draft Genome of Tanacetum Coccineum: Genomic Comparison of Closely Related Tanacetum-Family Plants.</title>
        <authorList>
            <person name="Yamashiro T."/>
            <person name="Shiraishi A."/>
            <person name="Nakayama K."/>
            <person name="Satake H."/>
        </authorList>
    </citation>
    <scope>NUCLEOTIDE SEQUENCE</scope>
</reference>
<organism evidence="2 3">
    <name type="scientific">Tanacetum coccineum</name>
    <dbReference type="NCBI Taxonomy" id="301880"/>
    <lineage>
        <taxon>Eukaryota</taxon>
        <taxon>Viridiplantae</taxon>
        <taxon>Streptophyta</taxon>
        <taxon>Embryophyta</taxon>
        <taxon>Tracheophyta</taxon>
        <taxon>Spermatophyta</taxon>
        <taxon>Magnoliopsida</taxon>
        <taxon>eudicotyledons</taxon>
        <taxon>Gunneridae</taxon>
        <taxon>Pentapetalae</taxon>
        <taxon>asterids</taxon>
        <taxon>campanulids</taxon>
        <taxon>Asterales</taxon>
        <taxon>Asteraceae</taxon>
        <taxon>Asteroideae</taxon>
        <taxon>Anthemideae</taxon>
        <taxon>Anthemidinae</taxon>
        <taxon>Tanacetum</taxon>
    </lineage>
</organism>
<sequence length="284" mass="31609">MKELARELDAKIGGLCVLQTVSIDESAPLAQACNNALTFVRMESSMDIIAEWASCVVLRHGAVAHVVEDLGRPCGEDGRMGMNGPYRGEEEADPEEDPKKGRATVSCPMIIKVSMIPSVSQLEELTRNVIFDEVTVWIKGKGSKEFCVKVEDQVLRKRKEEKVEMKKVRNRVDKNERVHGRAERGHRLGWYDMDERSNDAIDVLKTYGITQPPGLLGPSKFLRNYSSFEIRLGASRTRGSRRVYGKADADRVAPAIRGSREKPEPSSSNTEGIPSLVACSLRHL</sequence>
<dbReference type="Proteomes" id="UP001151760">
    <property type="component" value="Unassembled WGS sequence"/>
</dbReference>
<accession>A0ABQ4ZUK1</accession>
<evidence type="ECO:0000313" key="3">
    <source>
        <dbReference type="Proteomes" id="UP001151760"/>
    </source>
</evidence>
<keyword evidence="3" id="KW-1185">Reference proteome</keyword>
<feature type="region of interest" description="Disordered" evidence="1">
    <location>
        <begin position="239"/>
        <end position="273"/>
    </location>
</feature>
<gene>
    <name evidence="2" type="ORF">Tco_0800603</name>
</gene>
<proteinExistence type="predicted"/>
<dbReference type="EMBL" id="BQNB010011671">
    <property type="protein sequence ID" value="GJS93635.1"/>
    <property type="molecule type" value="Genomic_DNA"/>
</dbReference>
<feature type="region of interest" description="Disordered" evidence="1">
    <location>
        <begin position="77"/>
        <end position="102"/>
    </location>
</feature>
<protein>
    <submittedName>
        <fullName evidence="2">Uncharacterized protein</fullName>
    </submittedName>
</protein>